<evidence type="ECO:0000256" key="1">
    <source>
        <dbReference type="SAM" id="MobiDB-lite"/>
    </source>
</evidence>
<accession>A0A091DL75</accession>
<dbReference type="EMBL" id="KN122111">
    <property type="protein sequence ID" value="KFO32879.1"/>
    <property type="molecule type" value="Genomic_DNA"/>
</dbReference>
<protein>
    <submittedName>
        <fullName evidence="2">Uncharacterized protein</fullName>
    </submittedName>
</protein>
<dbReference type="AlphaFoldDB" id="A0A091DL75"/>
<reference evidence="2 3" key="1">
    <citation type="submission" date="2013-11" db="EMBL/GenBank/DDBJ databases">
        <title>The Damaraland mole rat (Fukomys damarensis) genome and evolution of African mole rats.</title>
        <authorList>
            <person name="Gladyshev V.N."/>
            <person name="Fang X."/>
        </authorList>
    </citation>
    <scope>NUCLEOTIDE SEQUENCE [LARGE SCALE GENOMIC DNA]</scope>
    <source>
        <tissue evidence="2">Liver</tissue>
    </source>
</reference>
<feature type="region of interest" description="Disordered" evidence="1">
    <location>
        <begin position="51"/>
        <end position="116"/>
    </location>
</feature>
<keyword evidence="3" id="KW-1185">Reference proteome</keyword>
<organism evidence="2 3">
    <name type="scientific">Fukomys damarensis</name>
    <name type="common">Damaraland mole rat</name>
    <name type="synonym">Cryptomys damarensis</name>
    <dbReference type="NCBI Taxonomy" id="885580"/>
    <lineage>
        <taxon>Eukaryota</taxon>
        <taxon>Metazoa</taxon>
        <taxon>Chordata</taxon>
        <taxon>Craniata</taxon>
        <taxon>Vertebrata</taxon>
        <taxon>Euteleostomi</taxon>
        <taxon>Mammalia</taxon>
        <taxon>Eutheria</taxon>
        <taxon>Euarchontoglires</taxon>
        <taxon>Glires</taxon>
        <taxon>Rodentia</taxon>
        <taxon>Hystricomorpha</taxon>
        <taxon>Bathyergidae</taxon>
        <taxon>Fukomys</taxon>
    </lineage>
</organism>
<dbReference type="Proteomes" id="UP000028990">
    <property type="component" value="Unassembled WGS sequence"/>
</dbReference>
<name>A0A091DL75_FUKDA</name>
<evidence type="ECO:0000313" key="2">
    <source>
        <dbReference type="EMBL" id="KFO32879.1"/>
    </source>
</evidence>
<proteinExistence type="predicted"/>
<gene>
    <name evidence="2" type="ORF">H920_05738</name>
</gene>
<feature type="compositionally biased region" description="Acidic residues" evidence="1">
    <location>
        <begin position="74"/>
        <end position="116"/>
    </location>
</feature>
<sequence length="116" mass="13872">MISSFRICLAIVDTQDESVEKKNGFVINPQILRRYYLELFISSILQFHPGFSFLDPPCSTETVTGDEASPKEEKEEEEEEEKEEEEEEEKEEEEEEEKEEEEEEEKEEEEEEEKRK</sequence>
<evidence type="ECO:0000313" key="3">
    <source>
        <dbReference type="Proteomes" id="UP000028990"/>
    </source>
</evidence>